<evidence type="ECO:0000259" key="11">
    <source>
        <dbReference type="Pfam" id="PF18317"/>
    </source>
</evidence>
<proteinExistence type="inferred from homology"/>
<dbReference type="NCBIfam" id="TIGR00507">
    <property type="entry name" value="aroE"/>
    <property type="match status" value="1"/>
</dbReference>
<keyword evidence="4 8" id="KW-0521">NADP</keyword>
<comment type="function">
    <text evidence="8">Involved in the biosynthesis of the chorismate, which leads to the biosynthesis of aromatic amino acids. Catalyzes the reversible NADPH linked reduction of 3-dehydroshikimate (DHSA) to yield shikimate (SA).</text>
</comment>
<dbReference type="GO" id="GO:0009423">
    <property type="term" value="P:chorismate biosynthetic process"/>
    <property type="evidence" value="ECO:0007669"/>
    <property type="project" value="UniProtKB-UniRule"/>
</dbReference>
<evidence type="ECO:0000256" key="2">
    <source>
        <dbReference type="ARBA" id="ARBA00012962"/>
    </source>
</evidence>
<evidence type="ECO:0000256" key="8">
    <source>
        <dbReference type="HAMAP-Rule" id="MF_00222"/>
    </source>
</evidence>
<dbReference type="InterPro" id="IPR011342">
    <property type="entry name" value="Shikimate_DH"/>
</dbReference>
<dbReference type="InterPro" id="IPR022893">
    <property type="entry name" value="Shikimate_DH_fam"/>
</dbReference>
<gene>
    <name evidence="8 12" type="primary">aroE</name>
    <name evidence="12" type="ORF">H8K32_03040</name>
</gene>
<feature type="binding site" evidence="8">
    <location>
        <position position="246"/>
    </location>
    <ligand>
        <name>shikimate</name>
        <dbReference type="ChEBI" id="CHEBI:36208"/>
    </ligand>
</feature>
<feature type="binding site" evidence="8">
    <location>
        <position position="218"/>
    </location>
    <ligand>
        <name>shikimate</name>
        <dbReference type="ChEBI" id="CHEBI:36208"/>
    </ligand>
</feature>
<evidence type="ECO:0000256" key="6">
    <source>
        <dbReference type="ARBA" id="ARBA00023141"/>
    </source>
</evidence>
<dbReference type="EC" id="1.1.1.25" evidence="2 8"/>
<dbReference type="AlphaFoldDB" id="A0A923HET2"/>
<keyword evidence="5 8" id="KW-0560">Oxidoreductase</keyword>
<dbReference type="Gene3D" id="3.40.50.720">
    <property type="entry name" value="NAD(P)-binding Rossmann-like Domain"/>
    <property type="match status" value="1"/>
</dbReference>
<dbReference type="FunFam" id="3.40.50.10860:FF:000006">
    <property type="entry name" value="Shikimate dehydrogenase (NADP(+))"/>
    <property type="match status" value="1"/>
</dbReference>
<dbReference type="InterPro" id="IPR046346">
    <property type="entry name" value="Aminoacid_DH-like_N_sf"/>
</dbReference>
<dbReference type="PANTHER" id="PTHR21089">
    <property type="entry name" value="SHIKIMATE DEHYDROGENASE"/>
    <property type="match status" value="1"/>
</dbReference>
<dbReference type="SUPFAM" id="SSF53223">
    <property type="entry name" value="Aminoacid dehydrogenase-like, N-terminal domain"/>
    <property type="match status" value="1"/>
</dbReference>
<dbReference type="CDD" id="cd01065">
    <property type="entry name" value="NAD_bind_Shikimate_DH"/>
    <property type="match status" value="1"/>
</dbReference>
<name>A0A923HET2_9BURK</name>
<comment type="pathway">
    <text evidence="1 8">Metabolic intermediate biosynthesis; chorismate biosynthesis; chorismate from D-erythrose 4-phosphate and phosphoenolpyruvate: step 4/7.</text>
</comment>
<evidence type="ECO:0000256" key="1">
    <source>
        <dbReference type="ARBA" id="ARBA00004871"/>
    </source>
</evidence>
<dbReference type="InterPro" id="IPR006151">
    <property type="entry name" value="Shikm_DH/Glu-tRNA_Rdtase"/>
</dbReference>
<keyword evidence="6 8" id="KW-0057">Aromatic amino acid biosynthesis</keyword>
<sequence>MDQYVVIGNPIAHSKSPAIHAAFAQQTAQTMRYERLLAPIDGFVASIEAFRQQGGRGANVTVPFKLEAYALASKLTPRAAAAGAVNTLKFDTDHIIGDNTDGMGLVADIVNNAGINLSGKRILLLGAGGGARGAVLPLLEQLPVSLTIANRTLSKAQDLQKIAHDFLPDAQVDCASFSDVAGHFDVIINATSASLNDDVPPISATLFSPQTLAYDMMYGAQPTAFLRFAEQSGAICRDGLGMLVEQAAEAFFVWRGVRPQTSTVLANLREELPTSKPA</sequence>
<dbReference type="PANTHER" id="PTHR21089:SF1">
    <property type="entry name" value="BIFUNCTIONAL 3-DEHYDROQUINATE DEHYDRATASE_SHIKIMATE DEHYDROGENASE, CHLOROPLASTIC"/>
    <property type="match status" value="1"/>
</dbReference>
<keyword evidence="13" id="KW-1185">Reference proteome</keyword>
<dbReference type="Pfam" id="PF08501">
    <property type="entry name" value="Shikimate_dh_N"/>
    <property type="match status" value="1"/>
</dbReference>
<dbReference type="RefSeq" id="WP_186911233.1">
    <property type="nucleotide sequence ID" value="NZ_JACOFV010000002.1"/>
</dbReference>
<evidence type="ECO:0000256" key="3">
    <source>
        <dbReference type="ARBA" id="ARBA00022605"/>
    </source>
</evidence>
<feature type="binding site" evidence="8">
    <location>
        <position position="239"/>
    </location>
    <ligand>
        <name>NADP(+)</name>
        <dbReference type="ChEBI" id="CHEBI:58349"/>
    </ligand>
</feature>
<dbReference type="Proteomes" id="UP000634011">
    <property type="component" value="Unassembled WGS sequence"/>
</dbReference>
<dbReference type="EMBL" id="JACOFV010000002">
    <property type="protein sequence ID" value="MBC3861063.1"/>
    <property type="molecule type" value="Genomic_DNA"/>
</dbReference>
<dbReference type="Pfam" id="PF18317">
    <property type="entry name" value="SDH_C"/>
    <property type="match status" value="1"/>
</dbReference>
<comment type="caution">
    <text evidence="12">The sequence shown here is derived from an EMBL/GenBank/DDBJ whole genome shotgun (WGS) entry which is preliminary data.</text>
</comment>
<dbReference type="GO" id="GO:0050661">
    <property type="term" value="F:NADP binding"/>
    <property type="evidence" value="ECO:0007669"/>
    <property type="project" value="InterPro"/>
</dbReference>
<comment type="catalytic activity">
    <reaction evidence="7 8">
        <text>shikimate + NADP(+) = 3-dehydroshikimate + NADPH + H(+)</text>
        <dbReference type="Rhea" id="RHEA:17737"/>
        <dbReference type="ChEBI" id="CHEBI:15378"/>
        <dbReference type="ChEBI" id="CHEBI:16630"/>
        <dbReference type="ChEBI" id="CHEBI:36208"/>
        <dbReference type="ChEBI" id="CHEBI:57783"/>
        <dbReference type="ChEBI" id="CHEBI:58349"/>
        <dbReference type="EC" id="1.1.1.25"/>
    </reaction>
</comment>
<dbReference type="InterPro" id="IPR036291">
    <property type="entry name" value="NAD(P)-bd_dom_sf"/>
</dbReference>
<comment type="caution">
    <text evidence="8">Lacks conserved residue(s) required for the propagation of feature annotation.</text>
</comment>
<keyword evidence="3 8" id="KW-0028">Amino-acid biosynthesis</keyword>
<feature type="domain" description="Shikimate dehydrogenase substrate binding N-terminal" evidence="10">
    <location>
        <begin position="6"/>
        <end position="88"/>
    </location>
</feature>
<dbReference type="InterPro" id="IPR013708">
    <property type="entry name" value="Shikimate_DH-bd_N"/>
</dbReference>
<comment type="subunit">
    <text evidence="8">Homodimer.</text>
</comment>
<dbReference type="NCBIfam" id="NF001310">
    <property type="entry name" value="PRK00258.1-2"/>
    <property type="match status" value="1"/>
</dbReference>
<dbReference type="GO" id="GO:0004764">
    <property type="term" value="F:shikimate 3-dehydrogenase (NADP+) activity"/>
    <property type="evidence" value="ECO:0007669"/>
    <property type="project" value="UniProtKB-UniRule"/>
</dbReference>
<reference evidence="12" key="1">
    <citation type="submission" date="2020-08" db="EMBL/GenBank/DDBJ databases">
        <title>Novel species isolated from subtropical streams in China.</title>
        <authorList>
            <person name="Lu H."/>
        </authorList>
    </citation>
    <scope>NUCLEOTIDE SEQUENCE</scope>
    <source>
        <strain evidence="12">KACC 12607</strain>
    </source>
</reference>
<feature type="binding site" evidence="8">
    <location>
        <position position="86"/>
    </location>
    <ligand>
        <name>shikimate</name>
        <dbReference type="ChEBI" id="CHEBI:36208"/>
    </ligand>
</feature>
<feature type="binding site" evidence="8">
    <location>
        <position position="216"/>
    </location>
    <ligand>
        <name>NADP(+)</name>
        <dbReference type="ChEBI" id="CHEBI:58349"/>
    </ligand>
</feature>
<feature type="active site" description="Proton acceptor" evidence="8">
    <location>
        <position position="65"/>
    </location>
</feature>
<dbReference type="HAMAP" id="MF_00222">
    <property type="entry name" value="Shikimate_DH_AroE"/>
    <property type="match status" value="1"/>
</dbReference>
<feature type="domain" description="Quinate/shikimate 5-dehydrogenase/glutamyl-tRNA reductase" evidence="9">
    <location>
        <begin position="116"/>
        <end position="194"/>
    </location>
</feature>
<evidence type="ECO:0000313" key="13">
    <source>
        <dbReference type="Proteomes" id="UP000634011"/>
    </source>
</evidence>
<dbReference type="GO" id="GO:0005829">
    <property type="term" value="C:cytosol"/>
    <property type="evidence" value="ECO:0007669"/>
    <property type="project" value="TreeGrafter"/>
</dbReference>
<dbReference type="Gene3D" id="3.40.50.10860">
    <property type="entry name" value="Leucine Dehydrogenase, chain A, domain 1"/>
    <property type="match status" value="1"/>
</dbReference>
<feature type="binding site" evidence="8">
    <location>
        <position position="101"/>
    </location>
    <ligand>
        <name>shikimate</name>
        <dbReference type="ChEBI" id="CHEBI:36208"/>
    </ligand>
</feature>
<dbReference type="GO" id="GO:0019632">
    <property type="term" value="P:shikimate metabolic process"/>
    <property type="evidence" value="ECO:0007669"/>
    <property type="project" value="InterPro"/>
</dbReference>
<accession>A0A923HET2</accession>
<evidence type="ECO:0000313" key="12">
    <source>
        <dbReference type="EMBL" id="MBC3861063.1"/>
    </source>
</evidence>
<evidence type="ECO:0000259" key="9">
    <source>
        <dbReference type="Pfam" id="PF01488"/>
    </source>
</evidence>
<feature type="binding site" evidence="8">
    <location>
        <begin position="14"/>
        <end position="16"/>
    </location>
    <ligand>
        <name>shikimate</name>
        <dbReference type="ChEBI" id="CHEBI:36208"/>
    </ligand>
</feature>
<feature type="binding site" evidence="8">
    <location>
        <begin position="150"/>
        <end position="155"/>
    </location>
    <ligand>
        <name>NADP(+)</name>
        <dbReference type="ChEBI" id="CHEBI:58349"/>
    </ligand>
</feature>
<dbReference type="InterPro" id="IPR041121">
    <property type="entry name" value="SDH_C"/>
</dbReference>
<dbReference type="Pfam" id="PF01488">
    <property type="entry name" value="Shikimate_DH"/>
    <property type="match status" value="1"/>
</dbReference>
<evidence type="ECO:0000256" key="5">
    <source>
        <dbReference type="ARBA" id="ARBA00023002"/>
    </source>
</evidence>
<dbReference type="GO" id="GO:0009073">
    <property type="term" value="P:aromatic amino acid family biosynthetic process"/>
    <property type="evidence" value="ECO:0007669"/>
    <property type="project" value="UniProtKB-KW"/>
</dbReference>
<evidence type="ECO:0000259" key="10">
    <source>
        <dbReference type="Pfam" id="PF08501"/>
    </source>
</evidence>
<organism evidence="12 13">
    <name type="scientific">Undibacterium jejuense</name>
    <dbReference type="NCBI Taxonomy" id="1344949"/>
    <lineage>
        <taxon>Bacteria</taxon>
        <taxon>Pseudomonadati</taxon>
        <taxon>Pseudomonadota</taxon>
        <taxon>Betaproteobacteria</taxon>
        <taxon>Burkholderiales</taxon>
        <taxon>Oxalobacteraceae</taxon>
        <taxon>Undibacterium</taxon>
    </lineage>
</organism>
<evidence type="ECO:0000256" key="7">
    <source>
        <dbReference type="ARBA" id="ARBA00049442"/>
    </source>
</evidence>
<evidence type="ECO:0000256" key="4">
    <source>
        <dbReference type="ARBA" id="ARBA00022857"/>
    </source>
</evidence>
<feature type="domain" description="SDH C-terminal" evidence="11">
    <location>
        <begin position="239"/>
        <end position="266"/>
    </location>
</feature>
<dbReference type="SUPFAM" id="SSF51735">
    <property type="entry name" value="NAD(P)-binding Rossmann-fold domains"/>
    <property type="match status" value="1"/>
</dbReference>
<feature type="binding site" evidence="8">
    <location>
        <position position="61"/>
    </location>
    <ligand>
        <name>shikimate</name>
        <dbReference type="ChEBI" id="CHEBI:36208"/>
    </ligand>
</feature>
<protein>
    <recommendedName>
        <fullName evidence="2 8">Shikimate dehydrogenase (NADP(+))</fullName>
        <shortName evidence="8">SDH</shortName>
        <ecNumber evidence="2 8">1.1.1.25</ecNumber>
    </recommendedName>
</protein>
<comment type="similarity">
    <text evidence="8">Belongs to the shikimate dehydrogenase family.</text>
</comment>
<dbReference type="GO" id="GO:0008652">
    <property type="term" value="P:amino acid biosynthetic process"/>
    <property type="evidence" value="ECO:0007669"/>
    <property type="project" value="UniProtKB-KW"/>
</dbReference>